<dbReference type="EMBL" id="MHKQ01000025">
    <property type="protein sequence ID" value="OGY93266.1"/>
    <property type="molecule type" value="Genomic_DNA"/>
</dbReference>
<dbReference type="Proteomes" id="UP000177626">
    <property type="component" value="Unassembled WGS sequence"/>
</dbReference>
<dbReference type="AlphaFoldDB" id="A0A1G2BWH1"/>
<sequence>MSTGLKNNYKSNQNGAALIVSLLILSLTMISATALGRIIFSEVRITLNTVNSTVAFYAADSGIEKALHYLKYSQARGNTIFLDSLEKKTFNIPTPLSSFYYQDINTSTPGFIFYNISTSTPAHVDIVDPVGNLPAIIDWEPNSTATHYYQVEWSINDCFPLHASDRLEITNYYFDSSDPFDVSVSKDLVVCNCSFLSNNSCDPDLTEKTIFDNHFYRFSFRPLDSTVESLAFKVWANPIVGVDYLATSTSNIYIATDGNYKNVKYRMSVEIPALAPASDIFSYVVFSEEILRKN</sequence>
<evidence type="ECO:0000259" key="1">
    <source>
        <dbReference type="Pfam" id="PF14341"/>
    </source>
</evidence>
<dbReference type="Pfam" id="PF14341">
    <property type="entry name" value="PilX_N"/>
    <property type="match status" value="1"/>
</dbReference>
<proteinExistence type="predicted"/>
<evidence type="ECO:0000313" key="2">
    <source>
        <dbReference type="EMBL" id="OGY93266.1"/>
    </source>
</evidence>
<dbReference type="InterPro" id="IPR025746">
    <property type="entry name" value="PilX_N_dom"/>
</dbReference>
<name>A0A1G2BWH1_9BACT</name>
<comment type="caution">
    <text evidence="2">The sequence shown here is derived from an EMBL/GenBank/DDBJ whole genome shotgun (WGS) entry which is preliminary data.</text>
</comment>
<gene>
    <name evidence="2" type="ORF">A2406_01235</name>
</gene>
<protein>
    <recommendedName>
        <fullName evidence="1">Type 4 fimbrial biogenesis protein PilX N-terminal domain-containing protein</fullName>
    </recommendedName>
</protein>
<organism evidence="2 3">
    <name type="scientific">Candidatus Komeilibacteria bacterium RIFOXYC1_FULL_37_11</name>
    <dbReference type="NCBI Taxonomy" id="1798555"/>
    <lineage>
        <taxon>Bacteria</taxon>
        <taxon>Candidatus Komeiliibacteriota</taxon>
    </lineage>
</organism>
<reference evidence="2 3" key="1">
    <citation type="journal article" date="2016" name="Nat. Commun.">
        <title>Thousands of microbial genomes shed light on interconnected biogeochemical processes in an aquifer system.</title>
        <authorList>
            <person name="Anantharaman K."/>
            <person name="Brown C.T."/>
            <person name="Hug L.A."/>
            <person name="Sharon I."/>
            <person name="Castelle C.J."/>
            <person name="Probst A.J."/>
            <person name="Thomas B.C."/>
            <person name="Singh A."/>
            <person name="Wilkins M.J."/>
            <person name="Karaoz U."/>
            <person name="Brodie E.L."/>
            <person name="Williams K.H."/>
            <person name="Hubbard S.S."/>
            <person name="Banfield J.F."/>
        </authorList>
    </citation>
    <scope>NUCLEOTIDE SEQUENCE [LARGE SCALE GENOMIC DNA]</scope>
</reference>
<accession>A0A1G2BWH1</accession>
<evidence type="ECO:0000313" key="3">
    <source>
        <dbReference type="Proteomes" id="UP000177626"/>
    </source>
</evidence>
<feature type="domain" description="Type 4 fimbrial biogenesis protein PilX N-terminal" evidence="1">
    <location>
        <begin position="15"/>
        <end position="64"/>
    </location>
</feature>